<evidence type="ECO:0000313" key="3">
    <source>
        <dbReference type="WBParaSite" id="HCON_00025675-00001"/>
    </source>
</evidence>
<organism evidence="2 3">
    <name type="scientific">Haemonchus contortus</name>
    <name type="common">Barber pole worm</name>
    <dbReference type="NCBI Taxonomy" id="6289"/>
    <lineage>
        <taxon>Eukaryota</taxon>
        <taxon>Metazoa</taxon>
        <taxon>Ecdysozoa</taxon>
        <taxon>Nematoda</taxon>
        <taxon>Chromadorea</taxon>
        <taxon>Rhabditida</taxon>
        <taxon>Rhabditina</taxon>
        <taxon>Rhabditomorpha</taxon>
        <taxon>Strongyloidea</taxon>
        <taxon>Trichostrongylidae</taxon>
        <taxon>Haemonchus</taxon>
    </lineage>
</organism>
<feature type="compositionally biased region" description="Gly residues" evidence="1">
    <location>
        <begin position="1"/>
        <end position="10"/>
    </location>
</feature>
<feature type="compositionally biased region" description="Polar residues" evidence="1">
    <location>
        <begin position="29"/>
        <end position="59"/>
    </location>
</feature>
<feature type="region of interest" description="Disordered" evidence="1">
    <location>
        <begin position="1"/>
        <end position="129"/>
    </location>
</feature>
<sequence>MGRKFLGGGSTSRSTSKERTTTTASSSKPQSATSVSKSRGRSFTPSASTGRTPAISASRTESKFEDVQVPEAAQPGVPGARQATTKKKEPRRGVVYHPLKPDRDVHYPGYSKSGTDSLEDRKRRSSLSDEYKAKAYREAEKQKEKFAHSAADAYSPEYDILMILVTGVLIVLVVVAIFSVETAPVEEPEEDPTIFDISYSQITIITENIDCSIHMKHTALYTTSTSAAIRQGMECLSTMVPSSADGLNSTLSIMVFRRKRDRGIHRELYKDGGTNVAHSTKNDSKFHYSLKDFQNYRHSLFRIGGVNETIVMPWRERNFSVIQQEELWHRFSTKEFPNMPPRRMKVSPALANYLRENKYNDKDKWIQRLGLNESIDFETQYFTPSMYFTEDHGIFAAEPDTFSHGGNFREVPIYSEKEEHRQLAYSKNILAMIPEAQEDVETSSIFSAFVIAVVCRYIGRMSNFHQLSPDKKELVLAFILLRAQEAAYHGIEDTKEFGDEVNCSLLSEEQIDRAVTDIVTGEKYKKSMNLTKVGVDRVTTMFTVSSSLEHEAVFSVAMSRLHKSFNDSNDDSWAYPYFLVTNADGATERSKPFTSMADVLLYRKRYDKTTMLFSFVSVSGSIRTVEAAASVSVRMFIEEKSPAEAIRSPAALYDPRDNKFYCEHDQKFRERLYLKYKLVCEDMKMGDKEIQDRVVMAMKIREINVGYSDKVMIASVSRQPMEYNYPVGY</sequence>
<dbReference type="OrthoDB" id="5877579at2759"/>
<accession>A0A7I4XXQ9</accession>
<name>A0A7I4XXQ9_HAECO</name>
<evidence type="ECO:0000256" key="1">
    <source>
        <dbReference type="SAM" id="MobiDB-lite"/>
    </source>
</evidence>
<keyword evidence="2" id="KW-1185">Reference proteome</keyword>
<dbReference type="AlphaFoldDB" id="A0A7I4XXQ9"/>
<reference evidence="3" key="1">
    <citation type="submission" date="2020-12" db="UniProtKB">
        <authorList>
            <consortium name="WormBaseParasite"/>
        </authorList>
    </citation>
    <scope>IDENTIFICATION</scope>
    <source>
        <strain evidence="3">MHco3</strain>
    </source>
</reference>
<feature type="compositionally biased region" description="Basic and acidic residues" evidence="1">
    <location>
        <begin position="118"/>
        <end position="129"/>
    </location>
</feature>
<protein>
    <submittedName>
        <fullName evidence="3">Uncharacterized protein</fullName>
    </submittedName>
</protein>
<proteinExistence type="predicted"/>
<dbReference type="WBParaSite" id="HCON_00025675-00001">
    <property type="protein sequence ID" value="HCON_00025675-00001"/>
    <property type="gene ID" value="HCON_00025675"/>
</dbReference>
<dbReference type="Proteomes" id="UP000025227">
    <property type="component" value="Unplaced"/>
</dbReference>
<evidence type="ECO:0000313" key="2">
    <source>
        <dbReference type="Proteomes" id="UP000025227"/>
    </source>
</evidence>